<dbReference type="PANTHER" id="PTHR13061:SF29">
    <property type="entry name" value="GAMMA CARBONIC ANHYDRASE-LIKE 1, MITOCHONDRIAL-RELATED"/>
    <property type="match status" value="1"/>
</dbReference>
<dbReference type="GeneID" id="35594347"/>
<dbReference type="OrthoDB" id="10940at2157"/>
<dbReference type="EMBL" id="CP026309">
    <property type="protein sequence ID" value="AUV83575.1"/>
    <property type="molecule type" value="Genomic_DNA"/>
</dbReference>
<dbReference type="InterPro" id="IPR047324">
    <property type="entry name" value="LbH_gamma_CA-like"/>
</dbReference>
<sequence length="171" mass="17779">MTDSRRYEFEGKTPTIADSANVAQDATLVGDVRIGPDSSIWPGVVLRGDIGPVIVGGQSHVGDNAVLHAARLGDRVMVGHGAVLNETTVGDGSMVGFNSTVSDTRIGEGSIVAVGTVIPEGLDVPAESFARGAPATVTPLSETTFDVEEAFEAYSSGDYSDLANRHTDLFE</sequence>
<name>A0A2I8VNV1_9EURY</name>
<dbReference type="CDD" id="cd04645">
    <property type="entry name" value="LbH_gamma_CA_like"/>
    <property type="match status" value="1"/>
</dbReference>
<organism evidence="1 2">
    <name type="scientific">Salinigranum rubrum</name>
    <dbReference type="NCBI Taxonomy" id="755307"/>
    <lineage>
        <taxon>Archaea</taxon>
        <taxon>Methanobacteriati</taxon>
        <taxon>Methanobacteriota</taxon>
        <taxon>Stenosarchaea group</taxon>
        <taxon>Halobacteria</taxon>
        <taxon>Halobacteriales</taxon>
        <taxon>Haloferacaceae</taxon>
        <taxon>Salinigranum</taxon>
    </lineage>
</organism>
<evidence type="ECO:0000313" key="2">
    <source>
        <dbReference type="Proteomes" id="UP000236584"/>
    </source>
</evidence>
<gene>
    <name evidence="1" type="ORF">C2R22_19605</name>
</gene>
<protein>
    <submittedName>
        <fullName evidence="1">Gamma carbonic anhydrase family protein</fullName>
    </submittedName>
</protein>
<dbReference type="PANTHER" id="PTHR13061">
    <property type="entry name" value="DYNACTIN SUBUNIT P25"/>
    <property type="match status" value="1"/>
</dbReference>
<dbReference type="InterPro" id="IPR011004">
    <property type="entry name" value="Trimer_LpxA-like_sf"/>
</dbReference>
<dbReference type="Proteomes" id="UP000236584">
    <property type="component" value="Chromosome"/>
</dbReference>
<evidence type="ECO:0000313" key="1">
    <source>
        <dbReference type="EMBL" id="AUV83575.1"/>
    </source>
</evidence>
<dbReference type="SUPFAM" id="SSF51161">
    <property type="entry name" value="Trimeric LpxA-like enzymes"/>
    <property type="match status" value="1"/>
</dbReference>
<reference evidence="1 2" key="1">
    <citation type="submission" date="2018-01" db="EMBL/GenBank/DDBJ databases">
        <title>Complete genome sequence of Salinigranum rubrum GX10T, an extremely halophilic archaeon isolated from a marine solar saltern.</title>
        <authorList>
            <person name="Han S."/>
        </authorList>
    </citation>
    <scope>NUCLEOTIDE SEQUENCE [LARGE SCALE GENOMIC DNA]</scope>
    <source>
        <strain evidence="1 2">GX10</strain>
    </source>
</reference>
<keyword evidence="2" id="KW-1185">Reference proteome</keyword>
<accession>A0A2I8VNV1</accession>
<dbReference type="KEGG" id="srub:C2R22_19605"/>
<dbReference type="RefSeq" id="WP_103427264.1">
    <property type="nucleotide sequence ID" value="NZ_CP026309.1"/>
</dbReference>
<dbReference type="AlphaFoldDB" id="A0A2I8VNV1"/>
<dbReference type="InterPro" id="IPR050484">
    <property type="entry name" value="Transf_Hexapept/Carb_Anhydrase"/>
</dbReference>
<dbReference type="Gene3D" id="2.160.10.10">
    <property type="entry name" value="Hexapeptide repeat proteins"/>
    <property type="match status" value="1"/>
</dbReference>
<proteinExistence type="predicted"/>